<keyword evidence="7" id="KW-0503">Monooxygenase</keyword>
<evidence type="ECO:0000256" key="3">
    <source>
        <dbReference type="ARBA" id="ARBA00022617"/>
    </source>
</evidence>
<evidence type="ECO:0000256" key="7">
    <source>
        <dbReference type="ARBA" id="ARBA00023033"/>
    </source>
</evidence>
<dbReference type="InterPro" id="IPR001128">
    <property type="entry name" value="Cyt_P450"/>
</dbReference>
<keyword evidence="3" id="KW-0349">Heme</keyword>
<accession>A0AAE1ST26</accession>
<dbReference type="GO" id="GO:0016705">
    <property type="term" value="F:oxidoreductase activity, acting on paired donors, with incorporation or reduction of molecular oxygen"/>
    <property type="evidence" value="ECO:0007669"/>
    <property type="project" value="InterPro"/>
</dbReference>
<evidence type="ECO:0000256" key="4">
    <source>
        <dbReference type="ARBA" id="ARBA00022723"/>
    </source>
</evidence>
<dbReference type="InterPro" id="IPR036396">
    <property type="entry name" value="Cyt_P450_sf"/>
</dbReference>
<proteinExistence type="inferred from homology"/>
<dbReference type="Proteomes" id="UP001291623">
    <property type="component" value="Unassembled WGS sequence"/>
</dbReference>
<keyword evidence="5" id="KW-0560">Oxidoreductase</keyword>
<evidence type="ECO:0000313" key="9">
    <source>
        <dbReference type="Proteomes" id="UP001291623"/>
    </source>
</evidence>
<dbReference type="AlphaFoldDB" id="A0AAE1ST26"/>
<evidence type="ECO:0000256" key="1">
    <source>
        <dbReference type="ARBA" id="ARBA00001971"/>
    </source>
</evidence>
<evidence type="ECO:0000256" key="6">
    <source>
        <dbReference type="ARBA" id="ARBA00023004"/>
    </source>
</evidence>
<evidence type="ECO:0000256" key="2">
    <source>
        <dbReference type="ARBA" id="ARBA00010617"/>
    </source>
</evidence>
<keyword evidence="9" id="KW-1185">Reference proteome</keyword>
<keyword evidence="6" id="KW-0408">Iron</keyword>
<gene>
    <name evidence="8" type="ORF">RND71_003319</name>
</gene>
<evidence type="ECO:0008006" key="10">
    <source>
        <dbReference type="Google" id="ProtNLM"/>
    </source>
</evidence>
<comment type="cofactor">
    <cofactor evidence="1">
        <name>heme</name>
        <dbReference type="ChEBI" id="CHEBI:30413"/>
    </cofactor>
</comment>
<dbReference type="PANTHER" id="PTHR47946:SF13">
    <property type="entry name" value="CYTOCHROME P450 FAMILY PROTEIN, EXPRESSED"/>
    <property type="match status" value="1"/>
</dbReference>
<comment type="similarity">
    <text evidence="2">Belongs to the cytochrome P450 family.</text>
</comment>
<dbReference type="GO" id="GO:0004497">
    <property type="term" value="F:monooxygenase activity"/>
    <property type="evidence" value="ECO:0007669"/>
    <property type="project" value="UniProtKB-KW"/>
</dbReference>
<evidence type="ECO:0000313" key="8">
    <source>
        <dbReference type="EMBL" id="KAK4377023.1"/>
    </source>
</evidence>
<comment type="caution">
    <text evidence="8">The sequence shown here is derived from an EMBL/GenBank/DDBJ whole genome shotgun (WGS) entry which is preliminary data.</text>
</comment>
<dbReference type="InterPro" id="IPR051996">
    <property type="entry name" value="Cytochrome_P450_78A"/>
</dbReference>
<dbReference type="PANTHER" id="PTHR47946">
    <property type="entry name" value="CYTOCHROME P450 78A7-RELATED"/>
    <property type="match status" value="1"/>
</dbReference>
<dbReference type="Gene3D" id="1.10.630.10">
    <property type="entry name" value="Cytochrome P450"/>
    <property type="match status" value="1"/>
</dbReference>
<dbReference type="GO" id="GO:0005506">
    <property type="term" value="F:iron ion binding"/>
    <property type="evidence" value="ECO:0007669"/>
    <property type="project" value="InterPro"/>
</dbReference>
<keyword evidence="4" id="KW-0479">Metal-binding</keyword>
<dbReference type="EMBL" id="JAVYJV010000002">
    <property type="protein sequence ID" value="KAK4377023.1"/>
    <property type="molecule type" value="Genomic_DNA"/>
</dbReference>
<organism evidence="8 9">
    <name type="scientific">Anisodus tanguticus</name>
    <dbReference type="NCBI Taxonomy" id="243964"/>
    <lineage>
        <taxon>Eukaryota</taxon>
        <taxon>Viridiplantae</taxon>
        <taxon>Streptophyta</taxon>
        <taxon>Embryophyta</taxon>
        <taxon>Tracheophyta</taxon>
        <taxon>Spermatophyta</taxon>
        <taxon>Magnoliopsida</taxon>
        <taxon>eudicotyledons</taxon>
        <taxon>Gunneridae</taxon>
        <taxon>Pentapetalae</taxon>
        <taxon>asterids</taxon>
        <taxon>lamiids</taxon>
        <taxon>Solanales</taxon>
        <taxon>Solanaceae</taxon>
        <taxon>Solanoideae</taxon>
        <taxon>Hyoscyameae</taxon>
        <taxon>Anisodus</taxon>
    </lineage>
</organism>
<protein>
    <recommendedName>
        <fullName evidence="10">Cytochrome P450</fullName>
    </recommendedName>
</protein>
<dbReference type="GO" id="GO:0020037">
    <property type="term" value="F:heme binding"/>
    <property type="evidence" value="ECO:0007669"/>
    <property type="project" value="InterPro"/>
</dbReference>
<evidence type="ECO:0000256" key="5">
    <source>
        <dbReference type="ARBA" id="ARBA00023002"/>
    </source>
</evidence>
<reference evidence="8" key="1">
    <citation type="submission" date="2023-12" db="EMBL/GenBank/DDBJ databases">
        <title>Genome assembly of Anisodus tanguticus.</title>
        <authorList>
            <person name="Wang Y.-J."/>
        </authorList>
    </citation>
    <scope>NUCLEOTIDE SEQUENCE</scope>
    <source>
        <strain evidence="8">KB-2021</strain>
        <tissue evidence="8">Leaf</tissue>
    </source>
</reference>
<dbReference type="Pfam" id="PF00067">
    <property type="entry name" value="p450"/>
    <property type="match status" value="1"/>
</dbReference>
<name>A0AAE1ST26_9SOLA</name>
<sequence length="253" mass="28638">MGSCAHRKLATIASSLGSTRLMAISLGYTRVIISSHLDTTKEILWATSFSSRHVKESAKLLMFERAIGFAPYGSYWRNLRRIAANHTFSHRRISCFEGLQQLIADNMIGEVVNEMNESGFVEVRGLLRKGSLSNILESVFGSTLGLEGERLGLMVKEGYELIGEFNWSDYFPLGFLDFWGTRRKFHKLASQVNELVGEIIKEKRREGEEINMKNDFLSVLLSLAKEDQLNDADMVAVLWVRMPLPILDLLFPS</sequence>
<dbReference type="SUPFAM" id="SSF48264">
    <property type="entry name" value="Cytochrome P450"/>
    <property type="match status" value="1"/>
</dbReference>